<feature type="transmembrane region" description="Helical" evidence="1">
    <location>
        <begin position="52"/>
        <end position="78"/>
    </location>
</feature>
<feature type="transmembrane region" description="Helical" evidence="1">
    <location>
        <begin position="20"/>
        <end position="40"/>
    </location>
</feature>
<evidence type="ECO:0008006" key="3">
    <source>
        <dbReference type="Google" id="ProtNLM"/>
    </source>
</evidence>
<proteinExistence type="predicted"/>
<gene>
    <name evidence="2" type="ORF">LCMAC201_03510</name>
</gene>
<name>A0A481YX30_9VIRU</name>
<protein>
    <recommendedName>
        <fullName evidence="3">Transmembrane protein</fullName>
    </recommendedName>
</protein>
<evidence type="ECO:0000313" key="2">
    <source>
        <dbReference type="EMBL" id="QBK87441.1"/>
    </source>
</evidence>
<reference evidence="2" key="1">
    <citation type="journal article" date="2019" name="MBio">
        <title>Virus Genomes from Deep Sea Sediments Expand the Ocean Megavirome and Support Independent Origins of Viral Gigantism.</title>
        <authorList>
            <person name="Backstrom D."/>
            <person name="Yutin N."/>
            <person name="Jorgensen S.L."/>
            <person name="Dharamshi J."/>
            <person name="Homa F."/>
            <person name="Zaremba-Niedwiedzka K."/>
            <person name="Spang A."/>
            <person name="Wolf Y.I."/>
            <person name="Koonin E.V."/>
            <person name="Ettema T.J."/>
        </authorList>
    </citation>
    <scope>NUCLEOTIDE SEQUENCE</scope>
</reference>
<organism evidence="2">
    <name type="scientific">Marseillevirus LCMAC201</name>
    <dbReference type="NCBI Taxonomy" id="2506605"/>
    <lineage>
        <taxon>Viruses</taxon>
        <taxon>Varidnaviria</taxon>
        <taxon>Bamfordvirae</taxon>
        <taxon>Nucleocytoviricota</taxon>
        <taxon>Megaviricetes</taxon>
        <taxon>Pimascovirales</taxon>
        <taxon>Pimascovirales incertae sedis</taxon>
        <taxon>Marseilleviridae</taxon>
    </lineage>
</organism>
<evidence type="ECO:0000256" key="1">
    <source>
        <dbReference type="SAM" id="Phobius"/>
    </source>
</evidence>
<accession>A0A481YX30</accession>
<keyword evidence="1" id="KW-0472">Membrane</keyword>
<dbReference type="EMBL" id="MK500352">
    <property type="protein sequence ID" value="QBK87441.1"/>
    <property type="molecule type" value="Genomic_DNA"/>
</dbReference>
<sequence length="98" mass="10696">MNIPSPIITGPPGSPVEKIVGFAAICGLIGGPLGAVYGYITKDYGIDRRTNTMYWGCQGFLLGTLLPISLPAYVIAIVHKKKLLSPDEYIDYWLDHTK</sequence>
<keyword evidence="1" id="KW-0812">Transmembrane</keyword>
<keyword evidence="1" id="KW-1133">Transmembrane helix</keyword>